<dbReference type="EMBL" id="CP076663">
    <property type="protein sequence ID" value="QWU88449.1"/>
    <property type="molecule type" value="Genomic_DNA"/>
</dbReference>
<dbReference type="InterPro" id="IPR037200">
    <property type="entry name" value="Isy1_sf"/>
</dbReference>
<dbReference type="InterPro" id="IPR029012">
    <property type="entry name" value="Helix_hairpin_bin_sf"/>
</dbReference>
<proteinExistence type="inferred from homology"/>
<organism evidence="6 7">
    <name type="scientific">Candidozyma haemuli</name>
    <dbReference type="NCBI Taxonomy" id="45357"/>
    <lineage>
        <taxon>Eukaryota</taxon>
        <taxon>Fungi</taxon>
        <taxon>Dikarya</taxon>
        <taxon>Ascomycota</taxon>
        <taxon>Saccharomycotina</taxon>
        <taxon>Pichiomycetes</taxon>
        <taxon>Metschnikowiaceae</taxon>
        <taxon>Candidozyma</taxon>
    </lineage>
</organism>
<gene>
    <name evidence="6" type="ORF">CA3LBN_002757</name>
</gene>
<dbReference type="SUPFAM" id="SSF140102">
    <property type="entry name" value="ISY1 domain-like"/>
    <property type="match status" value="1"/>
</dbReference>
<evidence type="ECO:0000256" key="1">
    <source>
        <dbReference type="ARBA" id="ARBA00004123"/>
    </source>
</evidence>
<evidence type="ECO:0000256" key="4">
    <source>
        <dbReference type="ARBA" id="ARBA00023187"/>
    </source>
</evidence>
<comment type="similarity">
    <text evidence="2">Belongs to the ISY1 family.</text>
</comment>
<evidence type="ECO:0000256" key="2">
    <source>
        <dbReference type="ARBA" id="ARBA00007002"/>
    </source>
</evidence>
<keyword evidence="7" id="KW-1185">Reference proteome</keyword>
<dbReference type="Gene3D" id="1.10.287.660">
    <property type="entry name" value="Helix hairpin bin"/>
    <property type="match status" value="1"/>
</dbReference>
<sequence>MVMSICNEAISVDIPDCETHLYMSRNKEKNQSTLHRYYAQQEREAGVLESNPSLRPKYVQKVESLPQAERWRQTVMTEISVKLTDISDPSLNLGEIRSLNDELNKLHREKRAWEHHIKNLGGNDYIKFSKSQGIYVDGVRYYGRARELPEVSKKEQSPEKTEKPYVPLDYYGSFQFGEPIVADEQYIQGQINAALGKQIYPAEDVALENDPDFPTNEDVKRMLLERQKAILRAQLGA</sequence>
<evidence type="ECO:0000313" key="7">
    <source>
        <dbReference type="Proteomes" id="UP000825434"/>
    </source>
</evidence>
<evidence type="ECO:0000256" key="5">
    <source>
        <dbReference type="ARBA" id="ARBA00023242"/>
    </source>
</evidence>
<comment type="subcellular location">
    <subcellularLocation>
        <location evidence="1">Nucleus</location>
    </subcellularLocation>
</comment>
<reference evidence="6 7" key="1">
    <citation type="submission" date="2021-06" db="EMBL/GenBank/DDBJ databases">
        <title>Candida outbreak in Lebanon.</title>
        <authorList>
            <person name="Finianos M."/>
        </authorList>
    </citation>
    <scope>NUCLEOTIDE SEQUENCE [LARGE SCALE GENOMIC DNA]</scope>
    <source>
        <strain evidence="6">CA3LBN</strain>
    </source>
</reference>
<keyword evidence="5" id="KW-0539">Nucleus</keyword>
<dbReference type="Proteomes" id="UP000825434">
    <property type="component" value="Chromosome 3"/>
</dbReference>
<keyword evidence="4" id="KW-0507">mRNA processing</keyword>
<dbReference type="Pfam" id="PF06246">
    <property type="entry name" value="Isy1"/>
    <property type="match status" value="1"/>
</dbReference>
<protein>
    <recommendedName>
        <fullName evidence="3">Pre-mRNA-splicing factor ISY1</fullName>
    </recommendedName>
</protein>
<evidence type="ECO:0000313" key="6">
    <source>
        <dbReference type="EMBL" id="QWU88449.1"/>
    </source>
</evidence>
<evidence type="ECO:0000256" key="3">
    <source>
        <dbReference type="ARBA" id="ARBA00019194"/>
    </source>
</evidence>
<accession>A0ABX8I7L6</accession>
<keyword evidence="4" id="KW-0508">mRNA splicing</keyword>
<name>A0ABX8I7L6_9ASCO</name>
<dbReference type="InterPro" id="IPR009360">
    <property type="entry name" value="Isy1"/>
</dbReference>
<dbReference type="PANTHER" id="PTHR13021">
    <property type="entry name" value="PRE-MRNA-SPLICING FACTOR ISY1"/>
    <property type="match status" value="1"/>
</dbReference>